<comment type="cofactor">
    <cofactor evidence="6">
        <name>Mn(2+)</name>
        <dbReference type="ChEBI" id="CHEBI:29035"/>
    </cofactor>
</comment>
<evidence type="ECO:0000313" key="10">
    <source>
        <dbReference type="EMBL" id="KIO45236.1"/>
    </source>
</evidence>
<dbReference type="GO" id="GO:0000034">
    <property type="term" value="F:adenine deaminase activity"/>
    <property type="evidence" value="ECO:0007669"/>
    <property type="project" value="UniProtKB-UniRule"/>
</dbReference>
<dbReference type="InterPro" id="IPR026912">
    <property type="entry name" value="Adenine_deam_C"/>
</dbReference>
<evidence type="ECO:0000259" key="8">
    <source>
        <dbReference type="Pfam" id="PF13382"/>
    </source>
</evidence>
<evidence type="ECO:0000256" key="4">
    <source>
        <dbReference type="ARBA" id="ARBA00023211"/>
    </source>
</evidence>
<dbReference type="Proteomes" id="UP000031937">
    <property type="component" value="Unassembled WGS sequence"/>
</dbReference>
<dbReference type="Proteomes" id="UP000031980">
    <property type="component" value="Unassembled WGS sequence"/>
</dbReference>
<dbReference type="EC" id="3.5.4.2" evidence="2 6"/>
<dbReference type="InterPro" id="IPR006679">
    <property type="entry name" value="Adenine_deam"/>
</dbReference>
<evidence type="ECO:0000256" key="3">
    <source>
        <dbReference type="ARBA" id="ARBA00022801"/>
    </source>
</evidence>
<dbReference type="Pfam" id="PF13382">
    <property type="entry name" value="Adenine_deam_C"/>
    <property type="match status" value="1"/>
</dbReference>
<keyword evidence="3 6" id="KW-0378">Hydrolase</keyword>
<proteinExistence type="inferred from homology"/>
<evidence type="ECO:0000256" key="6">
    <source>
        <dbReference type="HAMAP-Rule" id="MF_01518"/>
    </source>
</evidence>
<gene>
    <name evidence="6" type="primary">ade</name>
    <name evidence="9" type="ORF">BA92_09955</name>
    <name evidence="10" type="ORF">IE90_07370</name>
</gene>
<dbReference type="EMBL" id="JPIU01000039">
    <property type="protein sequence ID" value="KIO44507.1"/>
    <property type="molecule type" value="Genomic_DNA"/>
</dbReference>
<dbReference type="HAMAP" id="MF_01518">
    <property type="entry name" value="Adenine_deamin"/>
    <property type="match status" value="1"/>
</dbReference>
<dbReference type="InterPro" id="IPR006680">
    <property type="entry name" value="Amidohydro-rel"/>
</dbReference>
<feature type="domain" description="Amidohydrolase-related" evidence="7">
    <location>
        <begin position="41"/>
        <end position="322"/>
    </location>
</feature>
<comment type="similarity">
    <text evidence="1 6">Belongs to the metallo-dependent hydrolases superfamily. Adenine deaminase family.</text>
</comment>
<dbReference type="RefSeq" id="WP_041503195.1">
    <property type="nucleotide sequence ID" value="NZ_JPIT01000018.1"/>
</dbReference>
<dbReference type="Gene3D" id="3.20.20.140">
    <property type="entry name" value="Metal-dependent hydrolases"/>
    <property type="match status" value="1"/>
</dbReference>
<dbReference type="SUPFAM" id="SSF51556">
    <property type="entry name" value="Metallo-dependent hydrolases"/>
    <property type="match status" value="1"/>
</dbReference>
<dbReference type="Gene3D" id="2.30.40.10">
    <property type="entry name" value="Urease, subunit C, domain 1"/>
    <property type="match status" value="1"/>
</dbReference>
<dbReference type="EMBL" id="JPIT01000018">
    <property type="protein sequence ID" value="KIO45236.1"/>
    <property type="molecule type" value="Genomic_DNA"/>
</dbReference>
<organism evidence="9 12">
    <name type="scientific">Sanguibacteroides justesenii</name>
    <dbReference type="NCBI Taxonomy" id="1547597"/>
    <lineage>
        <taxon>Bacteria</taxon>
        <taxon>Pseudomonadati</taxon>
        <taxon>Bacteroidota</taxon>
        <taxon>Bacteroidia</taxon>
        <taxon>Bacteroidales</taxon>
        <taxon>Porphyromonadaceae</taxon>
        <taxon>Sanguibacteroides</taxon>
    </lineage>
</organism>
<dbReference type="GO" id="GO:0006146">
    <property type="term" value="P:adenine catabolic process"/>
    <property type="evidence" value="ECO:0007669"/>
    <property type="project" value="InterPro"/>
</dbReference>
<dbReference type="OrthoDB" id="9775607at2"/>
<comment type="caution">
    <text evidence="9">The sequence shown here is derived from an EMBL/GenBank/DDBJ whole genome shotgun (WGS) entry which is preliminary data.</text>
</comment>
<sequence length="536" mass="59532">MKTIEGNLVDVVNREIYPSTIKISERKIVSIERNSNSYDRYIMPGFVDAHVHVESSMLLPVEFSNIVTRLGTVAIVNDPHEIANVLGMEGVKKMMENSEKAALKFYYGIPSCVPATPFDRTAGKIDAEDVEEMAATGKFVALSEMMNIPGVLNNEPEVMAKLAVAKKYNLRIDGHAPALRGDKLSLYIGHGIETDHECVTLDEAEEKIMKGMKVIIREGSAAKNYEALKSLIGTRTDDVMFCTDDAHPDDLLQFGHINYMVKKALSDGFGIFDVLQVACLNPVRFYRLDVGTLNVGDKADFIITDDLERMNIISTFIDGENVFEKRSFYGLKEEWNSCNLFHHDRLTIADIETTLSNQVACIKIMPDELVTGKMIFSLDKMNDKFESDLSADVLKIVYLNRYLNGKPQVGFVSGFGIKRGAFASCISHDSHNIIAIGCTDEDLVASINAVIEQKGGLSIKNGDKLLLLPLPIGGIISNLSCEEVAGQYLKLNDEIKTMGSVLKSPFMTLSFMSLIVIPYFKIGEKGMFDYNKFDFV</sequence>
<reference evidence="10 11" key="2">
    <citation type="submission" date="2014-07" db="EMBL/GenBank/DDBJ databases">
        <title>Porphyromonadaceae bacterium OUH 334697 = ATCC BAA-2682 = DSM 28341 draft genome.</title>
        <authorList>
            <person name="Sydenham T.V."/>
            <person name="Hasman H."/>
            <person name="Justesen U.S."/>
        </authorList>
    </citation>
    <scope>NUCLEOTIDE SEQUENCE [LARGE SCALE GENOMIC DNA]</scope>
    <source>
        <strain evidence="10 11">OUH 334697</strain>
    </source>
</reference>
<accession>A0A0C3NEF8</accession>
<dbReference type="InterPro" id="IPR032466">
    <property type="entry name" value="Metal_Hydrolase"/>
</dbReference>
<evidence type="ECO:0000313" key="9">
    <source>
        <dbReference type="EMBL" id="KIO44507.1"/>
    </source>
</evidence>
<dbReference type="Pfam" id="PF01979">
    <property type="entry name" value="Amidohydro_1"/>
    <property type="match status" value="1"/>
</dbReference>
<comment type="catalytic activity">
    <reaction evidence="5 6">
        <text>adenine + H2O + H(+) = hypoxanthine + NH4(+)</text>
        <dbReference type="Rhea" id="RHEA:23688"/>
        <dbReference type="ChEBI" id="CHEBI:15377"/>
        <dbReference type="ChEBI" id="CHEBI:15378"/>
        <dbReference type="ChEBI" id="CHEBI:16708"/>
        <dbReference type="ChEBI" id="CHEBI:17368"/>
        <dbReference type="ChEBI" id="CHEBI:28938"/>
        <dbReference type="EC" id="3.5.4.2"/>
    </reaction>
</comment>
<dbReference type="SUPFAM" id="SSF51338">
    <property type="entry name" value="Composite domain of metallo-dependent hydrolases"/>
    <property type="match status" value="1"/>
</dbReference>
<evidence type="ECO:0000259" key="7">
    <source>
        <dbReference type="Pfam" id="PF01979"/>
    </source>
</evidence>
<reference evidence="9 12" key="1">
    <citation type="submission" date="2014-07" db="EMBL/GenBank/DDBJ databases">
        <title>Porphyromonadaceae bacterium OUH 308042 = ATCC BAA-2681 = DSM 28342 draft genome.</title>
        <authorList>
            <person name="Sydenham T.V."/>
            <person name="Hasman H."/>
            <person name="Justensen U.S."/>
        </authorList>
    </citation>
    <scope>NUCLEOTIDE SEQUENCE [LARGE SCALE GENOMIC DNA]</scope>
    <source>
        <strain evidence="9 12">OUH 308042</strain>
    </source>
</reference>
<name>A0A0C3NEF8_9PORP</name>
<dbReference type="PANTHER" id="PTHR11113:SF2">
    <property type="entry name" value="ADENINE DEAMINASE"/>
    <property type="match status" value="1"/>
</dbReference>
<evidence type="ECO:0000313" key="12">
    <source>
        <dbReference type="Proteomes" id="UP000031980"/>
    </source>
</evidence>
<evidence type="ECO:0000256" key="1">
    <source>
        <dbReference type="ARBA" id="ARBA00006773"/>
    </source>
</evidence>
<dbReference type="PANTHER" id="PTHR11113">
    <property type="entry name" value="N-ACETYLGLUCOSAMINE-6-PHOSPHATE DEACETYLASE"/>
    <property type="match status" value="1"/>
</dbReference>
<feature type="domain" description="Adenine deaminase C-terminal" evidence="8">
    <location>
        <begin position="369"/>
        <end position="533"/>
    </location>
</feature>
<keyword evidence="4 6" id="KW-0464">Manganese</keyword>
<protein>
    <recommendedName>
        <fullName evidence="2 6">Adenine deaminase</fullName>
        <shortName evidence="6">Adenase</shortName>
        <shortName evidence="6">Adenine aminase</shortName>
        <ecNumber evidence="2 6">3.5.4.2</ecNumber>
    </recommendedName>
</protein>
<dbReference type="AlphaFoldDB" id="A0A0C3NEF8"/>
<evidence type="ECO:0000256" key="2">
    <source>
        <dbReference type="ARBA" id="ARBA00012782"/>
    </source>
</evidence>
<keyword evidence="12" id="KW-1185">Reference proteome</keyword>
<evidence type="ECO:0000313" key="11">
    <source>
        <dbReference type="Proteomes" id="UP000031937"/>
    </source>
</evidence>
<dbReference type="InterPro" id="IPR011059">
    <property type="entry name" value="Metal-dep_hydrolase_composite"/>
</dbReference>
<evidence type="ECO:0000256" key="5">
    <source>
        <dbReference type="ARBA" id="ARBA00047720"/>
    </source>
</evidence>
<dbReference type="NCBIfam" id="TIGR01178">
    <property type="entry name" value="ade"/>
    <property type="match status" value="1"/>
</dbReference>